<comment type="caution">
    <text evidence="4">The sequence shown here is derived from an EMBL/GenBank/DDBJ whole genome shotgun (WGS) entry which is preliminary data.</text>
</comment>
<protein>
    <submittedName>
        <fullName evidence="4">Pre-mRNA-processing protein Prp40p</fullName>
    </submittedName>
</protein>
<dbReference type="InterPro" id="IPR039726">
    <property type="entry name" value="Prp40-like"/>
</dbReference>
<evidence type="ECO:0000259" key="2">
    <source>
        <dbReference type="PROSITE" id="PS50020"/>
    </source>
</evidence>
<dbReference type="Pfam" id="PF00397">
    <property type="entry name" value="WW"/>
    <property type="match status" value="2"/>
</dbReference>
<accession>A0A9P0QQQ3</accession>
<dbReference type="AlphaFoldDB" id="A0A9P0QQQ3"/>
<feature type="region of interest" description="Disordered" evidence="1">
    <location>
        <begin position="643"/>
        <end position="676"/>
    </location>
</feature>
<name>A0A9P0QQQ3_9ASCO</name>
<dbReference type="OrthoDB" id="187617at2759"/>
<dbReference type="InterPro" id="IPR001202">
    <property type="entry name" value="WW_dom"/>
</dbReference>
<proteinExistence type="predicted"/>
<sequence>MSWEAVEDDQGRTYYYNRETQETSWTNPEIESASWKVYQNDDGREYYYNETTQETTWEMPEELKEEVGKAGNDGDGNTVDAQVSKDAETEIETGRVVDVDGDEQEDAQIELEGKENVAENYEKAFTSKEEPHDLNRVHELHSEALSSVDDELSNIDVPALPEPPSYSSLEEAQAAFKGLLKSSNVDSTWSFQRVISEHITNPIYWAISDALQRKELYDEYLIDIIKNGLANKTNVMEEFESNFTELLTTFQSQGILMFNTRWISIKQKLISEDNSLYKHSILTDSEMAELYHKFVDRLKAKHDEEVERQKTQALTELESYLVDINPRLVSDSSDWEELFTKLLKDSRFKANKHFNVLHPVDILKLYKTKIYPQTLKKLETQISIEERKNYRTDRKSRKQFKKFLVEKVSIRSNTLFKDIFAELENEDSFIEICGRNGSSPLELFWDIVDEKRQVMKLKKDLIENELKRRSGKVDYIHALSSKANFTEVFDNEIRDVNETIKTLGEQEVEEVYESLHKDLQYQLGIYAKNRALAIKSCGAWLSKEYLHKSDTLLKVGSEIVPGHINVAEKSGSFVLSEPIEPEVLAAFVAQVENSHTYRNLFQLIRSNEQKNQHVIELDAATRETLAALVKALNEQRAQKLLQEERNVHENSKKRSIEDSQPDDRPKKQQKHVLLNY</sequence>
<dbReference type="GO" id="GO:0005685">
    <property type="term" value="C:U1 snRNP"/>
    <property type="evidence" value="ECO:0007669"/>
    <property type="project" value="TreeGrafter"/>
</dbReference>
<dbReference type="GO" id="GO:0003723">
    <property type="term" value="F:RNA binding"/>
    <property type="evidence" value="ECO:0007669"/>
    <property type="project" value="TreeGrafter"/>
</dbReference>
<dbReference type="SUPFAM" id="SSF81698">
    <property type="entry name" value="FF domain"/>
    <property type="match status" value="2"/>
</dbReference>
<feature type="domain" description="WW" evidence="2">
    <location>
        <begin position="35"/>
        <end position="62"/>
    </location>
</feature>
<dbReference type="GO" id="GO:0071004">
    <property type="term" value="C:U2-type prespliceosome"/>
    <property type="evidence" value="ECO:0007669"/>
    <property type="project" value="TreeGrafter"/>
</dbReference>
<feature type="domain" description="WW" evidence="2">
    <location>
        <begin position="1"/>
        <end position="30"/>
    </location>
</feature>
<reference evidence="4" key="1">
    <citation type="submission" date="2022-03" db="EMBL/GenBank/DDBJ databases">
        <authorList>
            <person name="Legras J.-L."/>
            <person name="Devillers H."/>
            <person name="Grondin C."/>
        </authorList>
    </citation>
    <scope>NUCLEOTIDE SEQUENCE</scope>
    <source>
        <strain evidence="4">CLIB 1423</strain>
    </source>
</reference>
<dbReference type="Pfam" id="PF01846">
    <property type="entry name" value="FF"/>
    <property type="match status" value="2"/>
</dbReference>
<evidence type="ECO:0000256" key="1">
    <source>
        <dbReference type="SAM" id="MobiDB-lite"/>
    </source>
</evidence>
<dbReference type="Gene3D" id="2.20.70.10">
    <property type="match status" value="2"/>
</dbReference>
<dbReference type="SMART" id="SM00456">
    <property type="entry name" value="WW"/>
    <property type="match status" value="2"/>
</dbReference>
<gene>
    <name evidence="4" type="ORF">CLIB1423_08S02014</name>
</gene>
<evidence type="ECO:0000313" key="5">
    <source>
        <dbReference type="Proteomes" id="UP000837801"/>
    </source>
</evidence>
<dbReference type="InterPro" id="IPR036020">
    <property type="entry name" value="WW_dom_sf"/>
</dbReference>
<feature type="domain" description="FF" evidence="3">
    <location>
        <begin position="391"/>
        <end position="450"/>
    </location>
</feature>
<keyword evidence="5" id="KW-1185">Reference proteome</keyword>
<organism evidence="4 5">
    <name type="scientific">[Candida] railenensis</name>
    <dbReference type="NCBI Taxonomy" id="45579"/>
    <lineage>
        <taxon>Eukaryota</taxon>
        <taxon>Fungi</taxon>
        <taxon>Dikarya</taxon>
        <taxon>Ascomycota</taxon>
        <taxon>Saccharomycotina</taxon>
        <taxon>Pichiomycetes</taxon>
        <taxon>Debaryomycetaceae</taxon>
        <taxon>Kurtzmaniella</taxon>
    </lineage>
</organism>
<feature type="compositionally biased region" description="Basic and acidic residues" evidence="1">
    <location>
        <begin position="643"/>
        <end position="666"/>
    </location>
</feature>
<dbReference type="InterPro" id="IPR036517">
    <property type="entry name" value="FF_domain_sf"/>
</dbReference>
<dbReference type="Gene3D" id="1.10.10.440">
    <property type="entry name" value="FF domain"/>
    <property type="match status" value="1"/>
</dbReference>
<dbReference type="SMART" id="SM00441">
    <property type="entry name" value="FF"/>
    <property type="match status" value="2"/>
</dbReference>
<dbReference type="PROSITE" id="PS01159">
    <property type="entry name" value="WW_DOMAIN_1"/>
    <property type="match status" value="2"/>
</dbReference>
<dbReference type="GO" id="GO:0045292">
    <property type="term" value="P:mRNA cis splicing, via spliceosome"/>
    <property type="evidence" value="ECO:0007669"/>
    <property type="project" value="InterPro"/>
</dbReference>
<dbReference type="Proteomes" id="UP000837801">
    <property type="component" value="Unassembled WGS sequence"/>
</dbReference>
<dbReference type="PANTHER" id="PTHR11864:SF0">
    <property type="entry name" value="PRP40 PRE-MRNA PROCESSING FACTOR 40 HOMOLOG A (YEAST)"/>
    <property type="match status" value="1"/>
</dbReference>
<dbReference type="InterPro" id="IPR002713">
    <property type="entry name" value="FF_domain"/>
</dbReference>
<dbReference type="PANTHER" id="PTHR11864">
    <property type="entry name" value="PRE-MRNA-PROCESSING PROTEIN PRP40"/>
    <property type="match status" value="1"/>
</dbReference>
<dbReference type="CDD" id="cd00201">
    <property type="entry name" value="WW"/>
    <property type="match status" value="2"/>
</dbReference>
<dbReference type="SUPFAM" id="SSF51045">
    <property type="entry name" value="WW domain"/>
    <property type="match status" value="2"/>
</dbReference>
<evidence type="ECO:0000259" key="3">
    <source>
        <dbReference type="PROSITE" id="PS51676"/>
    </source>
</evidence>
<dbReference type="PROSITE" id="PS50020">
    <property type="entry name" value="WW_DOMAIN_2"/>
    <property type="match status" value="2"/>
</dbReference>
<dbReference type="EMBL" id="CAKXYY010000008">
    <property type="protein sequence ID" value="CAH2352828.1"/>
    <property type="molecule type" value="Genomic_DNA"/>
</dbReference>
<evidence type="ECO:0000313" key="4">
    <source>
        <dbReference type="EMBL" id="CAH2352828.1"/>
    </source>
</evidence>
<dbReference type="PROSITE" id="PS51676">
    <property type="entry name" value="FF"/>
    <property type="match status" value="1"/>
</dbReference>